<proteinExistence type="predicted"/>
<protein>
    <submittedName>
        <fullName evidence="2">Uncharacterized protein</fullName>
    </submittedName>
</protein>
<evidence type="ECO:0000256" key="1">
    <source>
        <dbReference type="SAM" id="MobiDB-lite"/>
    </source>
</evidence>
<accession>A0A6A7BNF5</accession>
<feature type="compositionally biased region" description="Basic and acidic residues" evidence="1">
    <location>
        <begin position="1"/>
        <end position="14"/>
    </location>
</feature>
<evidence type="ECO:0000313" key="3">
    <source>
        <dbReference type="Proteomes" id="UP000799423"/>
    </source>
</evidence>
<dbReference type="AlphaFoldDB" id="A0A6A7BNF5"/>
<dbReference type="EMBL" id="MU006288">
    <property type="protein sequence ID" value="KAF2856946.1"/>
    <property type="molecule type" value="Genomic_DNA"/>
</dbReference>
<sequence>MDHASSRNDSHGAHEFPSATPRPGTPIPNRTEMEDNVTKHRPAFTKWLTIPAHELEVPRREWPPLDTLDRIDVIGWLLELANRGTQTKKPFETAVIELEISYRNLARTSISDGSIADYLQVLNSAQAKGHAVSAPQIAHANAVRTMRLLVAEMMDVLHPGALGEGPRRDFMAEESKENDNEVKTRQILNYLGHAQREGNAQYALQVYVACMRERLMRWDALVKKLDNWGAYCVHVWA</sequence>
<name>A0A6A7BNF5_9PLEO</name>
<feature type="region of interest" description="Disordered" evidence="1">
    <location>
        <begin position="1"/>
        <end position="32"/>
    </location>
</feature>
<gene>
    <name evidence="2" type="ORF">T440DRAFT_474275</name>
</gene>
<dbReference type="Proteomes" id="UP000799423">
    <property type="component" value="Unassembled WGS sequence"/>
</dbReference>
<keyword evidence="3" id="KW-1185">Reference proteome</keyword>
<dbReference type="OrthoDB" id="3794418at2759"/>
<reference evidence="2" key="1">
    <citation type="submission" date="2020-01" db="EMBL/GenBank/DDBJ databases">
        <authorList>
            <consortium name="DOE Joint Genome Institute"/>
            <person name="Haridas S."/>
            <person name="Albert R."/>
            <person name="Binder M."/>
            <person name="Bloem J."/>
            <person name="Labutti K."/>
            <person name="Salamov A."/>
            <person name="Andreopoulos B."/>
            <person name="Baker S.E."/>
            <person name="Barry K."/>
            <person name="Bills G."/>
            <person name="Bluhm B.H."/>
            <person name="Cannon C."/>
            <person name="Castanera R."/>
            <person name="Culley D.E."/>
            <person name="Daum C."/>
            <person name="Ezra D."/>
            <person name="Gonzalez J.B."/>
            <person name="Henrissat B."/>
            <person name="Kuo A."/>
            <person name="Liang C."/>
            <person name="Lipzen A."/>
            <person name="Lutzoni F."/>
            <person name="Magnuson J."/>
            <person name="Mondo S."/>
            <person name="Nolan M."/>
            <person name="Ohm R."/>
            <person name="Pangilinan J."/>
            <person name="Park H.-J."/>
            <person name="Ramirez L."/>
            <person name="Alfaro M."/>
            <person name="Sun H."/>
            <person name="Tritt A."/>
            <person name="Yoshinaga Y."/>
            <person name="Zwiers L.-H."/>
            <person name="Turgeon B.G."/>
            <person name="Goodwin S.B."/>
            <person name="Spatafora J.W."/>
            <person name="Crous P.W."/>
            <person name="Grigoriev I.V."/>
        </authorList>
    </citation>
    <scope>NUCLEOTIDE SEQUENCE</scope>
    <source>
        <strain evidence="2">IPT5</strain>
    </source>
</reference>
<organism evidence="2 3">
    <name type="scientific">Plenodomus tracheiphilus IPT5</name>
    <dbReference type="NCBI Taxonomy" id="1408161"/>
    <lineage>
        <taxon>Eukaryota</taxon>
        <taxon>Fungi</taxon>
        <taxon>Dikarya</taxon>
        <taxon>Ascomycota</taxon>
        <taxon>Pezizomycotina</taxon>
        <taxon>Dothideomycetes</taxon>
        <taxon>Pleosporomycetidae</taxon>
        <taxon>Pleosporales</taxon>
        <taxon>Pleosporineae</taxon>
        <taxon>Leptosphaeriaceae</taxon>
        <taxon>Plenodomus</taxon>
    </lineage>
</organism>
<evidence type="ECO:0000313" key="2">
    <source>
        <dbReference type="EMBL" id="KAF2856946.1"/>
    </source>
</evidence>